<feature type="domain" description="Glycosyltransferase 2-like" evidence="10">
    <location>
        <begin position="2"/>
        <end position="134"/>
    </location>
</feature>
<keyword evidence="3" id="KW-0328">Glycosyltransferase</keyword>
<keyword evidence="5" id="KW-0460">Magnesium</keyword>
<comment type="caution">
    <text evidence="11">The sequence shown here is derived from an EMBL/GenBank/DDBJ whole genome shotgun (WGS) entry which is preliminary data.</text>
</comment>
<keyword evidence="12" id="KW-1185">Reference proteome</keyword>
<reference evidence="11 12" key="1">
    <citation type="submission" date="2015-09" db="EMBL/GenBank/DDBJ databases">
        <title>Draft genome sequence of Hydrogenibacillus schlegelii DSM 2000.</title>
        <authorList>
            <person name="Hemp J."/>
        </authorList>
    </citation>
    <scope>NUCLEOTIDE SEQUENCE [LARGE SCALE GENOMIC DNA]</scope>
    <source>
        <strain evidence="11 12">MA 48</strain>
    </source>
</reference>
<evidence type="ECO:0000313" key="11">
    <source>
        <dbReference type="EMBL" id="OAR03224.1"/>
    </source>
</evidence>
<dbReference type="InterPro" id="IPR050256">
    <property type="entry name" value="Glycosyltransferase_2"/>
</dbReference>
<organism evidence="11 12">
    <name type="scientific">Hydrogenibacillus schlegelii</name>
    <name type="common">Bacillus schlegelii</name>
    <dbReference type="NCBI Taxonomy" id="1484"/>
    <lineage>
        <taxon>Bacteria</taxon>
        <taxon>Bacillati</taxon>
        <taxon>Bacillota</taxon>
        <taxon>Bacilli</taxon>
        <taxon>Bacillales</taxon>
        <taxon>Bacillales Family X. Incertae Sedis</taxon>
        <taxon>Hydrogenibacillus</taxon>
    </lineage>
</organism>
<comment type="similarity">
    <text evidence="2">Belongs to the glycosyltransferase 2 family.</text>
</comment>
<evidence type="ECO:0000256" key="1">
    <source>
        <dbReference type="ARBA" id="ARBA00001946"/>
    </source>
</evidence>
<evidence type="ECO:0000256" key="7">
    <source>
        <dbReference type="ARBA" id="ARBA00040894"/>
    </source>
</evidence>
<proteinExistence type="inferred from homology"/>
<evidence type="ECO:0000259" key="10">
    <source>
        <dbReference type="Pfam" id="PF00535"/>
    </source>
</evidence>
<dbReference type="Proteomes" id="UP000243024">
    <property type="component" value="Unassembled WGS sequence"/>
</dbReference>
<evidence type="ECO:0000256" key="6">
    <source>
        <dbReference type="ARBA" id="ARBA00039022"/>
    </source>
</evidence>
<comment type="catalytic activity">
    <reaction evidence="8">
        <text>(2R)-3-phosphoglycerate + UDP-alpha-D-glucose = (2R)-2-O-(alpha-D-glucopyranosyl)-3-phospho-glycerate + UDP + H(+)</text>
        <dbReference type="Rhea" id="RHEA:31319"/>
        <dbReference type="ChEBI" id="CHEBI:15378"/>
        <dbReference type="ChEBI" id="CHEBI:58223"/>
        <dbReference type="ChEBI" id="CHEBI:58272"/>
        <dbReference type="ChEBI" id="CHEBI:58885"/>
        <dbReference type="ChEBI" id="CHEBI:62600"/>
        <dbReference type="EC" id="2.4.1.266"/>
    </reaction>
    <physiologicalReaction direction="left-to-right" evidence="8">
        <dbReference type="Rhea" id="RHEA:31320"/>
    </physiologicalReaction>
</comment>
<gene>
    <name evidence="11" type="ORF">SA87_04880</name>
</gene>
<comment type="catalytic activity">
    <reaction evidence="9">
        <text>an NDP-alpha-D-glucose + (2R)-3-phosphoglycerate = (2R)-2-O-(alpha-D-glucopyranosyl)-3-phospho-glycerate + a ribonucleoside 5'-diphosphate + H(+)</text>
        <dbReference type="Rhea" id="RHEA:47244"/>
        <dbReference type="ChEBI" id="CHEBI:15378"/>
        <dbReference type="ChEBI" id="CHEBI:57930"/>
        <dbReference type="ChEBI" id="CHEBI:58272"/>
        <dbReference type="ChEBI" id="CHEBI:62600"/>
        <dbReference type="ChEBI" id="CHEBI:76533"/>
        <dbReference type="EC" id="2.4.1.266"/>
    </reaction>
    <physiologicalReaction direction="left-to-right" evidence="9">
        <dbReference type="Rhea" id="RHEA:47245"/>
    </physiologicalReaction>
</comment>
<keyword evidence="4" id="KW-0808">Transferase</keyword>
<protein>
    <recommendedName>
        <fullName evidence="7">Glucosyl-3-phosphoglycerate synthase</fullName>
        <ecNumber evidence="6">2.4.1.266</ecNumber>
    </recommendedName>
</protein>
<dbReference type="STRING" id="1484.SA87_04880"/>
<dbReference type="EC" id="2.4.1.266" evidence="6"/>
<dbReference type="Gene3D" id="3.90.550.10">
    <property type="entry name" value="Spore Coat Polysaccharide Biosynthesis Protein SpsA, Chain A"/>
    <property type="match status" value="1"/>
</dbReference>
<dbReference type="GO" id="GO:0016757">
    <property type="term" value="F:glycosyltransferase activity"/>
    <property type="evidence" value="ECO:0007669"/>
    <property type="project" value="UniProtKB-KW"/>
</dbReference>
<sequence length="240" mass="26214">MSVIVPAYNAGDRLYATLRGLAARPFWEELIVVDDGSRPPVSPEAIAAAAFRQGSRAGSSVRLVRLPVNRGKGRALMTGILESRGAWIVLLDADLGESAALAEALVRPLLAREAEHVVAVLPPALGDGFGWLRRFSARAVWRRTGVWLKAPLSGQRAIAGAPLRRWAPALDVGYGAETMLNLLSLRDGIVPLEVPLPFDHRRLGRTPAAMWHRARQARDVLRALWAYDRRVRRSGGWGDG</sequence>
<name>A0A179IP31_HYDSH</name>
<evidence type="ECO:0000256" key="8">
    <source>
        <dbReference type="ARBA" id="ARBA00048689"/>
    </source>
</evidence>
<dbReference type="PANTHER" id="PTHR48090">
    <property type="entry name" value="UNDECAPRENYL-PHOSPHATE 4-DEOXY-4-FORMAMIDO-L-ARABINOSE TRANSFERASE-RELATED"/>
    <property type="match status" value="1"/>
</dbReference>
<dbReference type="Pfam" id="PF00535">
    <property type="entry name" value="Glycos_transf_2"/>
    <property type="match status" value="1"/>
</dbReference>
<dbReference type="SUPFAM" id="SSF53448">
    <property type="entry name" value="Nucleotide-diphospho-sugar transferases"/>
    <property type="match status" value="1"/>
</dbReference>
<evidence type="ECO:0000256" key="2">
    <source>
        <dbReference type="ARBA" id="ARBA00006739"/>
    </source>
</evidence>
<dbReference type="CDD" id="cd04179">
    <property type="entry name" value="DPM_DPG-synthase_like"/>
    <property type="match status" value="1"/>
</dbReference>
<dbReference type="AlphaFoldDB" id="A0A179IP31"/>
<accession>A0A179IP31</accession>
<evidence type="ECO:0000256" key="9">
    <source>
        <dbReference type="ARBA" id="ARBA00048997"/>
    </source>
</evidence>
<dbReference type="InterPro" id="IPR001173">
    <property type="entry name" value="Glyco_trans_2-like"/>
</dbReference>
<dbReference type="PANTHER" id="PTHR48090:SF10">
    <property type="entry name" value="GLUCOSYL-3-PHOSPHOGLYCERATE SYNTHASE"/>
    <property type="match status" value="1"/>
</dbReference>
<evidence type="ECO:0000313" key="12">
    <source>
        <dbReference type="Proteomes" id="UP000243024"/>
    </source>
</evidence>
<comment type="cofactor">
    <cofactor evidence="1">
        <name>Mg(2+)</name>
        <dbReference type="ChEBI" id="CHEBI:18420"/>
    </cofactor>
</comment>
<dbReference type="RefSeq" id="WP_066441724.1">
    <property type="nucleotide sequence ID" value="NZ_CBCSAS010000010.1"/>
</dbReference>
<dbReference type="InterPro" id="IPR029044">
    <property type="entry name" value="Nucleotide-diphossugar_trans"/>
</dbReference>
<evidence type="ECO:0000256" key="4">
    <source>
        <dbReference type="ARBA" id="ARBA00022679"/>
    </source>
</evidence>
<evidence type="ECO:0000256" key="5">
    <source>
        <dbReference type="ARBA" id="ARBA00022842"/>
    </source>
</evidence>
<evidence type="ECO:0000256" key="3">
    <source>
        <dbReference type="ARBA" id="ARBA00022676"/>
    </source>
</evidence>
<dbReference type="EMBL" id="JXBB01000066">
    <property type="protein sequence ID" value="OAR03224.1"/>
    <property type="molecule type" value="Genomic_DNA"/>
</dbReference>